<dbReference type="RefSeq" id="WP_408085121.1">
    <property type="nucleotide sequence ID" value="NZ_JBELPZ010000009.1"/>
</dbReference>
<evidence type="ECO:0000313" key="3">
    <source>
        <dbReference type="Proteomes" id="UP001629156"/>
    </source>
</evidence>
<dbReference type="EMBL" id="JBELPZ010000009">
    <property type="protein sequence ID" value="MFL9844866.1"/>
    <property type="molecule type" value="Genomic_DNA"/>
</dbReference>
<feature type="chain" id="PRO_5046167214" evidence="1">
    <location>
        <begin position="21"/>
        <end position="163"/>
    </location>
</feature>
<evidence type="ECO:0000313" key="2">
    <source>
        <dbReference type="EMBL" id="MFL9844866.1"/>
    </source>
</evidence>
<dbReference type="Proteomes" id="UP001629156">
    <property type="component" value="Unassembled WGS sequence"/>
</dbReference>
<gene>
    <name evidence="2" type="ORF">ABS766_10600</name>
</gene>
<feature type="signal peptide" evidence="1">
    <location>
        <begin position="1"/>
        <end position="20"/>
    </location>
</feature>
<reference evidence="2 3" key="1">
    <citation type="submission" date="2024-06" db="EMBL/GenBank/DDBJ databases">
        <authorList>
            <person name="Kaempfer P."/>
            <person name="Viver T."/>
        </authorList>
    </citation>
    <scope>NUCLEOTIDE SEQUENCE [LARGE SCALE GENOMIC DNA]</scope>
    <source>
        <strain evidence="2 3">ST-119</strain>
    </source>
</reference>
<keyword evidence="3" id="KW-1185">Reference proteome</keyword>
<proteinExistence type="predicted"/>
<protein>
    <submittedName>
        <fullName evidence="2">Uncharacterized protein</fullName>
    </submittedName>
</protein>
<sequence length="163" mass="19248">MKLRLLFLLLFLIYSSAVFSQINEYNIRKIVLEKNIADSLFVFGSWEKNESEFHLKYIGIITSPEGNYKIITSVWYWGLSHRATTRILIYSDRNKYLGNYYLGSVYDIPEKIENDQLVFLHSKSTDCYKKVITRLSFEKGIPKQFFLECKDGMGDIYMFDKTD</sequence>
<accession>A0ABW8YX29</accession>
<keyword evidence="1" id="KW-0732">Signal</keyword>
<comment type="caution">
    <text evidence="2">The sequence shown here is derived from an EMBL/GenBank/DDBJ whole genome shotgun (WGS) entry which is preliminary data.</text>
</comment>
<organism evidence="2 3">
    <name type="scientific">Flavobacterium rhizosphaerae</name>
    <dbReference type="NCBI Taxonomy" id="3163298"/>
    <lineage>
        <taxon>Bacteria</taxon>
        <taxon>Pseudomonadati</taxon>
        <taxon>Bacteroidota</taxon>
        <taxon>Flavobacteriia</taxon>
        <taxon>Flavobacteriales</taxon>
        <taxon>Flavobacteriaceae</taxon>
        <taxon>Flavobacterium</taxon>
    </lineage>
</organism>
<evidence type="ECO:0000256" key="1">
    <source>
        <dbReference type="SAM" id="SignalP"/>
    </source>
</evidence>
<name>A0ABW8YX29_9FLAO</name>